<name>A0ABT3N1D0_9GAMM</name>
<evidence type="ECO:0000313" key="1">
    <source>
        <dbReference type="EMBL" id="MCW7555442.1"/>
    </source>
</evidence>
<comment type="caution">
    <text evidence="1">The sequence shown here is derived from an EMBL/GenBank/DDBJ whole genome shotgun (WGS) entry which is preliminary data.</text>
</comment>
<protein>
    <submittedName>
        <fullName evidence="1">Uncharacterized protein</fullName>
    </submittedName>
</protein>
<reference evidence="1 2" key="1">
    <citation type="submission" date="2022-10" db="EMBL/GenBank/DDBJ databases">
        <title>High-quality genome sequences of two octocoral-associated bacteria, Endozoicomonas euniceicola EF212 and Endozoicomonas gorgoniicola PS125.</title>
        <authorList>
            <person name="Chiou Y.-J."/>
            <person name="Chen Y.-H."/>
        </authorList>
    </citation>
    <scope>NUCLEOTIDE SEQUENCE [LARGE SCALE GENOMIC DNA]</scope>
    <source>
        <strain evidence="1 2">PS125</strain>
    </source>
</reference>
<keyword evidence="2" id="KW-1185">Reference proteome</keyword>
<accession>A0ABT3N1D0</accession>
<dbReference type="Proteomes" id="UP001209854">
    <property type="component" value="Unassembled WGS sequence"/>
</dbReference>
<sequence length="140" mass="15656">MTGVTPEWDEFPCYYGRTLEEGISTSVDAYDAAFYSLRYRKPPGYVYLIDAMDMAGFVVSYTMEKFSETPVLEDIREVCFLAPIPNTSVVGAVCPEGLRPLLFSWPEAIVRLNLSVNPEYWSGCENGLAAGKKVVELFNT</sequence>
<dbReference type="EMBL" id="JAPFCC010000001">
    <property type="protein sequence ID" value="MCW7555442.1"/>
    <property type="molecule type" value="Genomic_DNA"/>
</dbReference>
<evidence type="ECO:0000313" key="2">
    <source>
        <dbReference type="Proteomes" id="UP001209854"/>
    </source>
</evidence>
<proteinExistence type="predicted"/>
<dbReference type="RefSeq" id="WP_262565199.1">
    <property type="nucleotide sequence ID" value="NZ_JAPFCC010000001.1"/>
</dbReference>
<organism evidence="1 2">
    <name type="scientific">Endozoicomonas gorgoniicola</name>
    <dbReference type="NCBI Taxonomy" id="1234144"/>
    <lineage>
        <taxon>Bacteria</taxon>
        <taxon>Pseudomonadati</taxon>
        <taxon>Pseudomonadota</taxon>
        <taxon>Gammaproteobacteria</taxon>
        <taxon>Oceanospirillales</taxon>
        <taxon>Endozoicomonadaceae</taxon>
        <taxon>Endozoicomonas</taxon>
    </lineage>
</organism>
<gene>
    <name evidence="1" type="ORF">NX722_23015</name>
</gene>